<dbReference type="Proteomes" id="UP000199280">
    <property type="component" value="Unassembled WGS sequence"/>
</dbReference>
<name>A0A143YKQ1_9LACT</name>
<evidence type="ECO:0000313" key="4">
    <source>
        <dbReference type="Proteomes" id="UP000199280"/>
    </source>
</evidence>
<dbReference type="Proteomes" id="UP000076878">
    <property type="component" value="Unassembled WGS sequence"/>
</dbReference>
<organism evidence="1 3">
    <name type="scientific">Trichococcus ilyis</name>
    <dbReference type="NCBI Taxonomy" id="640938"/>
    <lineage>
        <taxon>Bacteria</taxon>
        <taxon>Bacillati</taxon>
        <taxon>Bacillota</taxon>
        <taxon>Bacilli</taxon>
        <taxon>Lactobacillales</taxon>
        <taxon>Carnobacteriaceae</taxon>
        <taxon>Trichococcus</taxon>
    </lineage>
</organism>
<gene>
    <name evidence="2" type="ORF">SAMN05216375_10552</name>
    <name evidence="1" type="ORF">TR210_1098</name>
</gene>
<protein>
    <submittedName>
        <fullName evidence="1">Uncharacterized protein</fullName>
    </submittedName>
</protein>
<reference evidence="1 3" key="1">
    <citation type="submission" date="2016-02" db="EMBL/GenBank/DDBJ databases">
        <authorList>
            <person name="Wen L."/>
            <person name="He K."/>
            <person name="Yang H."/>
        </authorList>
    </citation>
    <scope>NUCLEOTIDE SEQUENCE [LARGE SCALE GENOMIC DNA]</scope>
    <source>
        <strain evidence="1">Trichococcus_R210</strain>
    </source>
</reference>
<dbReference type="AlphaFoldDB" id="A0A143YKQ1"/>
<evidence type="ECO:0000313" key="1">
    <source>
        <dbReference type="EMBL" id="CZQ92988.1"/>
    </source>
</evidence>
<proteinExistence type="predicted"/>
<reference evidence="2 4" key="2">
    <citation type="submission" date="2016-10" db="EMBL/GenBank/DDBJ databases">
        <authorList>
            <person name="Varghese N."/>
            <person name="Submissions S."/>
        </authorList>
    </citation>
    <scope>NUCLEOTIDE SEQUENCE [LARGE SCALE GENOMIC DNA]</scope>
    <source>
        <strain evidence="2 4">DSM 22150</strain>
    </source>
</reference>
<keyword evidence="4" id="KW-1185">Reference proteome</keyword>
<dbReference type="RefSeq" id="WP_275425214.1">
    <property type="nucleotide sequence ID" value="NZ_FJNB01000006.1"/>
</dbReference>
<dbReference type="EMBL" id="FNYT01000005">
    <property type="protein sequence ID" value="SEI92932.1"/>
    <property type="molecule type" value="Genomic_DNA"/>
</dbReference>
<sequence>MKNIVYTNSQNVTIEISWEAYFKEIDMRKQERLKKKQAQTSSK</sequence>
<evidence type="ECO:0000313" key="2">
    <source>
        <dbReference type="EMBL" id="SEI92932.1"/>
    </source>
</evidence>
<evidence type="ECO:0000313" key="3">
    <source>
        <dbReference type="Proteomes" id="UP000076878"/>
    </source>
</evidence>
<accession>A0A143YKQ1</accession>
<dbReference type="EMBL" id="FJNB01000006">
    <property type="protein sequence ID" value="CZQ92988.1"/>
    <property type="molecule type" value="Genomic_DNA"/>
</dbReference>